<evidence type="ECO:0000259" key="9">
    <source>
        <dbReference type="Pfam" id="PF07715"/>
    </source>
</evidence>
<dbReference type="InterPro" id="IPR039426">
    <property type="entry name" value="TonB-dep_rcpt-like"/>
</dbReference>
<dbReference type="InterPro" id="IPR037066">
    <property type="entry name" value="Plug_dom_sf"/>
</dbReference>
<evidence type="ECO:0000256" key="8">
    <source>
        <dbReference type="PROSITE-ProRule" id="PRU01360"/>
    </source>
</evidence>
<evidence type="ECO:0000313" key="11">
    <source>
        <dbReference type="Proteomes" id="UP000601108"/>
    </source>
</evidence>
<comment type="similarity">
    <text evidence="8">Belongs to the TonB-dependent receptor family.</text>
</comment>
<keyword evidence="4 8" id="KW-0812">Transmembrane</keyword>
<dbReference type="Gene3D" id="2.170.130.10">
    <property type="entry name" value="TonB-dependent receptor, plug domain"/>
    <property type="match status" value="1"/>
</dbReference>
<dbReference type="PROSITE" id="PS52016">
    <property type="entry name" value="TONB_DEPENDENT_REC_3"/>
    <property type="match status" value="1"/>
</dbReference>
<sequence>MFAQQKEVKKDSVIAEQLEEVVVTGQYSPQSINKSVFEVKVISRAQIEQQAGNNLADVLNQTLNINIIPSASTGKSAVQLFGLDGQYFKILIDNVPVINDEGLGNNTDLTQMNLDDIQQIEIVEGSMGVQYGANAVSGVINIITKKNSKYQWEIMPYIQEETVGGEYGLFDKGRHIQSIKVGRKISNSWYANAIYTRNDFAGFWNDKKGKSHDLNDGKRGYSWLPKLQNTAKALLTYKGDNAFRTFYKFEYFNENIDRYSEQVNPNYNPSTQTSAPIGDDLVFTSERFYHHLNFLGKWRDDFNYDISLSYQQQKRNVETFKYRIKTKEKFDVEKFEYESRKAFYSRGNFSHFLKQDSFDFQFGYEVNHIDGYASSVSGSFDGENIKRELGSYDVFGSSEIYVNDKFSIRPGARLLTSSVFNTQAAVSLSAKYIFRNEVEIRGVVGSSPRLPNYGELYTYFVDANHDVRGNENLKPEQGSSIFVHIKKGFDLTKDGTSKLLSKLSLNYLNVSDRIELTVVNQIPLQFQYINIDSYRTLGAFFNNTMNYKNLKASAGIGFAGESKVLDSKVLHNDDYLYRIQFNANAAYYAKSLGMIFSTYYKYNGPSQQFVQQQNENNETVLIRGRQSDYSWLDASVRKDFLNKKIQLTLGARNLLDITEVNTTALEGGAHSGSPSTVLLGYGRSYFFKLVYNLNF</sequence>
<dbReference type="GO" id="GO:0015344">
    <property type="term" value="F:siderophore uptake transmembrane transporter activity"/>
    <property type="evidence" value="ECO:0007669"/>
    <property type="project" value="TreeGrafter"/>
</dbReference>
<evidence type="ECO:0000313" key="10">
    <source>
        <dbReference type="EMBL" id="GGX20948.1"/>
    </source>
</evidence>
<dbReference type="GO" id="GO:0044718">
    <property type="term" value="P:siderophore transmembrane transport"/>
    <property type="evidence" value="ECO:0007669"/>
    <property type="project" value="TreeGrafter"/>
</dbReference>
<keyword evidence="5" id="KW-0732">Signal</keyword>
<evidence type="ECO:0000256" key="5">
    <source>
        <dbReference type="ARBA" id="ARBA00022729"/>
    </source>
</evidence>
<dbReference type="PANTHER" id="PTHR30069:SF29">
    <property type="entry name" value="HEMOGLOBIN AND HEMOGLOBIN-HAPTOGLOBIN-BINDING PROTEIN 1-RELATED"/>
    <property type="match status" value="1"/>
</dbReference>
<dbReference type="InterPro" id="IPR036942">
    <property type="entry name" value="Beta-barrel_TonB_sf"/>
</dbReference>
<dbReference type="EMBL" id="BMWS01000014">
    <property type="protein sequence ID" value="GGX20948.1"/>
    <property type="molecule type" value="Genomic_DNA"/>
</dbReference>
<evidence type="ECO:0000256" key="4">
    <source>
        <dbReference type="ARBA" id="ARBA00022692"/>
    </source>
</evidence>
<proteinExistence type="inferred from homology"/>
<feature type="domain" description="TonB-dependent receptor plug" evidence="9">
    <location>
        <begin position="35"/>
        <end position="139"/>
    </location>
</feature>
<keyword evidence="7 8" id="KW-0998">Cell outer membrane</keyword>
<keyword evidence="2 8" id="KW-0813">Transport</keyword>
<keyword evidence="11" id="KW-1185">Reference proteome</keyword>
<dbReference type="InterPro" id="IPR012910">
    <property type="entry name" value="Plug_dom"/>
</dbReference>
<accession>A0A918JWQ2</accession>
<dbReference type="Pfam" id="PF07715">
    <property type="entry name" value="Plug"/>
    <property type="match status" value="1"/>
</dbReference>
<evidence type="ECO:0000256" key="3">
    <source>
        <dbReference type="ARBA" id="ARBA00022452"/>
    </source>
</evidence>
<keyword evidence="10" id="KW-0675">Receptor</keyword>
<evidence type="ECO:0000256" key="2">
    <source>
        <dbReference type="ARBA" id="ARBA00022448"/>
    </source>
</evidence>
<reference evidence="10 11" key="1">
    <citation type="journal article" date="2014" name="Int. J. Syst. Evol. Microbiol.">
        <title>Complete genome sequence of Corynebacterium casei LMG S-19264T (=DSM 44701T), isolated from a smear-ripened cheese.</title>
        <authorList>
            <consortium name="US DOE Joint Genome Institute (JGI-PGF)"/>
            <person name="Walter F."/>
            <person name="Albersmeier A."/>
            <person name="Kalinowski J."/>
            <person name="Ruckert C."/>
        </authorList>
    </citation>
    <scope>NUCLEOTIDE SEQUENCE [LARGE SCALE GENOMIC DNA]</scope>
    <source>
        <strain evidence="10 11">KCTC 12285</strain>
    </source>
</reference>
<dbReference type="SUPFAM" id="SSF56935">
    <property type="entry name" value="Porins"/>
    <property type="match status" value="1"/>
</dbReference>
<dbReference type="Proteomes" id="UP000601108">
    <property type="component" value="Unassembled WGS sequence"/>
</dbReference>
<dbReference type="GO" id="GO:0009279">
    <property type="term" value="C:cell outer membrane"/>
    <property type="evidence" value="ECO:0007669"/>
    <property type="project" value="UniProtKB-SubCell"/>
</dbReference>
<evidence type="ECO:0000256" key="1">
    <source>
        <dbReference type="ARBA" id="ARBA00004571"/>
    </source>
</evidence>
<evidence type="ECO:0000256" key="7">
    <source>
        <dbReference type="ARBA" id="ARBA00023237"/>
    </source>
</evidence>
<keyword evidence="3 8" id="KW-1134">Transmembrane beta strand</keyword>
<dbReference type="Gene3D" id="2.40.170.20">
    <property type="entry name" value="TonB-dependent receptor, beta-barrel domain"/>
    <property type="match status" value="1"/>
</dbReference>
<dbReference type="AlphaFoldDB" id="A0A918JWQ2"/>
<comment type="caution">
    <text evidence="10">The sequence shown here is derived from an EMBL/GenBank/DDBJ whole genome shotgun (WGS) entry which is preliminary data.</text>
</comment>
<dbReference type="PANTHER" id="PTHR30069">
    <property type="entry name" value="TONB-DEPENDENT OUTER MEMBRANE RECEPTOR"/>
    <property type="match status" value="1"/>
</dbReference>
<keyword evidence="6 8" id="KW-0472">Membrane</keyword>
<dbReference type="RefSeq" id="WP_051316683.1">
    <property type="nucleotide sequence ID" value="NZ_BMWS01000014.1"/>
</dbReference>
<gene>
    <name evidence="10" type="ORF">GCM10007384_22880</name>
</gene>
<comment type="subcellular location">
    <subcellularLocation>
        <location evidence="1 8">Cell outer membrane</location>
        <topology evidence="1 8">Multi-pass membrane protein</topology>
    </subcellularLocation>
</comment>
<protein>
    <submittedName>
        <fullName evidence="10">TonB-dependent receptor</fullName>
    </submittedName>
</protein>
<name>A0A918JWQ2_9FLAO</name>
<organism evidence="10 11">
    <name type="scientific">Aquimarina muelleri</name>
    <dbReference type="NCBI Taxonomy" id="279356"/>
    <lineage>
        <taxon>Bacteria</taxon>
        <taxon>Pseudomonadati</taxon>
        <taxon>Bacteroidota</taxon>
        <taxon>Flavobacteriia</taxon>
        <taxon>Flavobacteriales</taxon>
        <taxon>Flavobacteriaceae</taxon>
        <taxon>Aquimarina</taxon>
    </lineage>
</organism>
<evidence type="ECO:0000256" key="6">
    <source>
        <dbReference type="ARBA" id="ARBA00023136"/>
    </source>
</evidence>